<reference evidence="3 4" key="1">
    <citation type="submission" date="2019-12" db="EMBL/GenBank/DDBJ databases">
        <authorList>
            <person name="Floudas D."/>
            <person name="Bentzer J."/>
            <person name="Ahren D."/>
            <person name="Johansson T."/>
            <person name="Persson P."/>
            <person name="Tunlid A."/>
        </authorList>
    </citation>
    <scope>NUCLEOTIDE SEQUENCE [LARGE SCALE GENOMIC DNA]</scope>
    <source>
        <strain evidence="3 4">CBS 102.39</strain>
    </source>
</reference>
<evidence type="ECO:0000256" key="1">
    <source>
        <dbReference type="SAM" id="MobiDB-lite"/>
    </source>
</evidence>
<dbReference type="EMBL" id="JAACJL010000032">
    <property type="protein sequence ID" value="KAF4616093.1"/>
    <property type="molecule type" value="Genomic_DNA"/>
</dbReference>
<keyword evidence="2" id="KW-0812">Transmembrane</keyword>
<evidence type="ECO:0000313" key="4">
    <source>
        <dbReference type="Proteomes" id="UP000521872"/>
    </source>
</evidence>
<dbReference type="AlphaFoldDB" id="A0A8H4VN60"/>
<dbReference type="Proteomes" id="UP000521872">
    <property type="component" value="Unassembled WGS sequence"/>
</dbReference>
<gene>
    <name evidence="3" type="ORF">D9613_011396</name>
</gene>
<feature type="region of interest" description="Disordered" evidence="1">
    <location>
        <begin position="306"/>
        <end position="360"/>
    </location>
</feature>
<evidence type="ECO:0000313" key="3">
    <source>
        <dbReference type="EMBL" id="KAF4616093.1"/>
    </source>
</evidence>
<sequence length="360" mass="39062">MRSQVHIFGTNNVLNTSGTFDPTWECYIDKIKIETTTPPQQTAKNNWVLCEQDELVDGPHVITLNATVKKQTFWFDQIQYVPSSSVALDQQAIYVDNTDPALTGAFGDGWAISGNGTNMTTQTNSTFTMNFTGVSVTWYGVVFPNLGNSPARGSYVVNGESPHAFQLEGLSPGEVPQYNQIFFQTPPYNEGQHTMVVTYLGNTNTTPLTLDYLIIQNGTQLRNATASPTSSTHTLGPVVGGVLGGIALVILTAAGFILYRRRKKKNGKTTQPASGFESSVQPFQYVAPNATTSQFLASSVQGSQALNSKTRTRGEGTNIASTSVAPNRSRMIMDEGPADHRPQRVSITDVSEMPPSYSDL</sequence>
<accession>A0A8H4VN60</accession>
<keyword evidence="2" id="KW-0472">Membrane</keyword>
<proteinExistence type="predicted"/>
<feature type="transmembrane region" description="Helical" evidence="2">
    <location>
        <begin position="238"/>
        <end position="259"/>
    </location>
</feature>
<dbReference type="Gene3D" id="2.60.120.260">
    <property type="entry name" value="Galactose-binding domain-like"/>
    <property type="match status" value="1"/>
</dbReference>
<keyword evidence="2" id="KW-1133">Transmembrane helix</keyword>
<protein>
    <submittedName>
        <fullName evidence="3">Uncharacterized protein</fullName>
    </submittedName>
</protein>
<evidence type="ECO:0000256" key="2">
    <source>
        <dbReference type="SAM" id="Phobius"/>
    </source>
</evidence>
<name>A0A8H4VN60_9AGAR</name>
<comment type="caution">
    <text evidence="3">The sequence shown here is derived from an EMBL/GenBank/DDBJ whole genome shotgun (WGS) entry which is preliminary data.</text>
</comment>
<keyword evidence="4" id="KW-1185">Reference proteome</keyword>
<feature type="compositionally biased region" description="Basic and acidic residues" evidence="1">
    <location>
        <begin position="331"/>
        <end position="342"/>
    </location>
</feature>
<organism evidence="3 4">
    <name type="scientific">Agrocybe pediades</name>
    <dbReference type="NCBI Taxonomy" id="84607"/>
    <lineage>
        <taxon>Eukaryota</taxon>
        <taxon>Fungi</taxon>
        <taxon>Dikarya</taxon>
        <taxon>Basidiomycota</taxon>
        <taxon>Agaricomycotina</taxon>
        <taxon>Agaricomycetes</taxon>
        <taxon>Agaricomycetidae</taxon>
        <taxon>Agaricales</taxon>
        <taxon>Agaricineae</taxon>
        <taxon>Strophariaceae</taxon>
        <taxon>Agrocybe</taxon>
    </lineage>
</organism>